<gene>
    <name evidence="2" type="ORF">KIW84_041319</name>
</gene>
<dbReference type="AlphaFoldDB" id="A0A9D4X9W7"/>
<dbReference type="Gramene" id="Psat04G0131900-T1">
    <property type="protein sequence ID" value="KAI5416224.1"/>
    <property type="gene ID" value="KIW84_041319"/>
</dbReference>
<dbReference type="PROSITE" id="PS00141">
    <property type="entry name" value="ASP_PROTEASE"/>
    <property type="match status" value="1"/>
</dbReference>
<dbReference type="EMBL" id="JAMSHJ010000004">
    <property type="protein sequence ID" value="KAI5416224.1"/>
    <property type="molecule type" value="Genomic_DNA"/>
</dbReference>
<evidence type="ECO:0000313" key="2">
    <source>
        <dbReference type="EMBL" id="KAI5416224.1"/>
    </source>
</evidence>
<comment type="caution">
    <text evidence="2">The sequence shown here is derived from an EMBL/GenBank/DDBJ whole genome shotgun (WGS) entry which is preliminary data.</text>
</comment>
<organism evidence="2 3">
    <name type="scientific">Pisum sativum</name>
    <name type="common">Garden pea</name>
    <name type="synonym">Lathyrus oleraceus</name>
    <dbReference type="NCBI Taxonomy" id="3888"/>
    <lineage>
        <taxon>Eukaryota</taxon>
        <taxon>Viridiplantae</taxon>
        <taxon>Streptophyta</taxon>
        <taxon>Embryophyta</taxon>
        <taxon>Tracheophyta</taxon>
        <taxon>Spermatophyta</taxon>
        <taxon>Magnoliopsida</taxon>
        <taxon>eudicotyledons</taxon>
        <taxon>Gunneridae</taxon>
        <taxon>Pentapetalae</taxon>
        <taxon>rosids</taxon>
        <taxon>fabids</taxon>
        <taxon>Fabales</taxon>
        <taxon>Fabaceae</taxon>
        <taxon>Papilionoideae</taxon>
        <taxon>50 kb inversion clade</taxon>
        <taxon>NPAAA clade</taxon>
        <taxon>Hologalegina</taxon>
        <taxon>IRL clade</taxon>
        <taxon>Fabeae</taxon>
        <taxon>Lathyrus</taxon>
    </lineage>
</organism>
<accession>A0A9D4X9W7</accession>
<feature type="compositionally biased region" description="Basic residues" evidence="1">
    <location>
        <begin position="102"/>
        <end position="121"/>
    </location>
</feature>
<protein>
    <submittedName>
        <fullName evidence="2">Uncharacterized protein</fullName>
    </submittedName>
</protein>
<reference evidence="2 3" key="1">
    <citation type="journal article" date="2022" name="Nat. Genet.">
        <title>Improved pea reference genome and pan-genome highlight genomic features and evolutionary characteristics.</title>
        <authorList>
            <person name="Yang T."/>
            <person name="Liu R."/>
            <person name="Luo Y."/>
            <person name="Hu S."/>
            <person name="Wang D."/>
            <person name="Wang C."/>
            <person name="Pandey M.K."/>
            <person name="Ge S."/>
            <person name="Xu Q."/>
            <person name="Li N."/>
            <person name="Li G."/>
            <person name="Huang Y."/>
            <person name="Saxena R.K."/>
            <person name="Ji Y."/>
            <person name="Li M."/>
            <person name="Yan X."/>
            <person name="He Y."/>
            <person name="Liu Y."/>
            <person name="Wang X."/>
            <person name="Xiang C."/>
            <person name="Varshney R.K."/>
            <person name="Ding H."/>
            <person name="Gao S."/>
            <person name="Zong X."/>
        </authorList>
    </citation>
    <scope>NUCLEOTIDE SEQUENCE [LARGE SCALE GENOMIC DNA]</scope>
    <source>
        <strain evidence="2 3">cv. Zhongwan 6</strain>
    </source>
</reference>
<feature type="region of interest" description="Disordered" evidence="1">
    <location>
        <begin position="83"/>
        <end position="122"/>
    </location>
</feature>
<keyword evidence="3" id="KW-1185">Reference proteome</keyword>
<dbReference type="GO" id="GO:0004190">
    <property type="term" value="F:aspartic-type endopeptidase activity"/>
    <property type="evidence" value="ECO:0007669"/>
    <property type="project" value="InterPro"/>
</dbReference>
<name>A0A9D4X9W7_PEA</name>
<dbReference type="PANTHER" id="PTHR32108:SF9">
    <property type="entry name" value="REVERSE TRANSCRIPTASE RNASE H-LIKE DOMAIN-CONTAINING PROTEIN"/>
    <property type="match status" value="1"/>
</dbReference>
<evidence type="ECO:0000313" key="3">
    <source>
        <dbReference type="Proteomes" id="UP001058974"/>
    </source>
</evidence>
<evidence type="ECO:0000256" key="1">
    <source>
        <dbReference type="SAM" id="MobiDB-lite"/>
    </source>
</evidence>
<dbReference type="GO" id="GO:0006508">
    <property type="term" value="P:proteolysis"/>
    <property type="evidence" value="ECO:0007669"/>
    <property type="project" value="InterPro"/>
</dbReference>
<sequence>MGLDSASIHTFNDLGEAFVKQDKYNVDMAPDRDQLRSMSQKDKETFKDAPNDFTEMVNMGMRLEEGVCEGRLSRDEASISKRYGSNFGKNKDSETNALISGRQRRPHIRRNPPPRQHHHHQVSLVIPIPKPLPWWYKLELCCVFHQGAPKIDIENYYPLKYEVQKLMKSGMVSFEDHTPNVKADPLPSHGNSSVNMVDGCPREFKVYDVRVNPRGCDVVKRDIQRLMDEGMIQIVQSRHVDDDVNVIVPVFKQQERLVIQYDSNNNNNVSQKSVSLLVIRLAGPVPYSFDKVVPYQYNATMIKNGQEVPLPTTSSVVSVADVMKVTHNGQVFGPVFPENKEETIVGKKMEVPNVDPVGCSKYKSGESRKLKANDDDEVLRLIKRSEFNVVEQLLQTPSKIYVLSLLMNSEGHREALQRVLEQAYVEHDVTVDQFDHIVANITSCNNLSFYDEELPEEGRNHNMALHISMNCKEYALSNVLVDTGSSLNVIPMSNLSKLSY</sequence>
<proteinExistence type="predicted"/>
<dbReference type="PANTHER" id="PTHR32108">
    <property type="entry name" value="DNA-DIRECTED RNA POLYMERASE SUBUNIT ALPHA"/>
    <property type="match status" value="1"/>
</dbReference>
<dbReference type="InterPro" id="IPR001969">
    <property type="entry name" value="Aspartic_peptidase_AS"/>
</dbReference>
<dbReference type="Proteomes" id="UP001058974">
    <property type="component" value="Chromosome 4"/>
</dbReference>